<dbReference type="EMBL" id="JBFXLR010000052">
    <property type="protein sequence ID" value="KAL2842318.1"/>
    <property type="molecule type" value="Genomic_DNA"/>
</dbReference>
<dbReference type="GeneID" id="98161924"/>
<organism evidence="1 2">
    <name type="scientific">Aspergillus pseudodeflectus</name>
    <dbReference type="NCBI Taxonomy" id="176178"/>
    <lineage>
        <taxon>Eukaryota</taxon>
        <taxon>Fungi</taxon>
        <taxon>Dikarya</taxon>
        <taxon>Ascomycota</taxon>
        <taxon>Pezizomycotina</taxon>
        <taxon>Eurotiomycetes</taxon>
        <taxon>Eurotiomycetidae</taxon>
        <taxon>Eurotiales</taxon>
        <taxon>Aspergillaceae</taxon>
        <taxon>Aspergillus</taxon>
        <taxon>Aspergillus subgen. Nidulantes</taxon>
    </lineage>
</organism>
<comment type="caution">
    <text evidence="1">The sequence shown here is derived from an EMBL/GenBank/DDBJ whole genome shotgun (WGS) entry which is preliminary data.</text>
</comment>
<sequence length="182" mass="20868">MLASSASKVFSFPKILEPILAELPQRDLLLAQRVNRQRASLVTNSLLLQRILDSHPSQICPQLQKILPIEINPLVAEFFPAFTALDTMNDDYIPETDEDRHGITGDQKIRKQTWYISEQRRKVFLRPEAFWRRMFVSPRLGRMDVRLDGCGCNQRPLKEDCVAGTAISTTALERAWDLSGMR</sequence>
<dbReference type="RefSeq" id="XP_070895033.1">
    <property type="nucleotide sequence ID" value="XM_071046760.1"/>
</dbReference>
<dbReference type="Proteomes" id="UP001610444">
    <property type="component" value="Unassembled WGS sequence"/>
</dbReference>
<accession>A0ABR4JQK6</accession>
<keyword evidence="2" id="KW-1185">Reference proteome</keyword>
<proteinExistence type="predicted"/>
<reference evidence="1 2" key="1">
    <citation type="submission" date="2024-07" db="EMBL/GenBank/DDBJ databases">
        <title>Section-level genome sequencing and comparative genomics of Aspergillus sections Usti and Cavernicolus.</title>
        <authorList>
            <consortium name="Lawrence Berkeley National Laboratory"/>
            <person name="Nybo J.L."/>
            <person name="Vesth T.C."/>
            <person name="Theobald S."/>
            <person name="Frisvad J.C."/>
            <person name="Larsen T.O."/>
            <person name="Kjaerboelling I."/>
            <person name="Rothschild-Mancinelli K."/>
            <person name="Lyhne E.K."/>
            <person name="Kogle M.E."/>
            <person name="Barry K."/>
            <person name="Clum A."/>
            <person name="Na H."/>
            <person name="Ledsgaard L."/>
            <person name="Lin J."/>
            <person name="Lipzen A."/>
            <person name="Kuo A."/>
            <person name="Riley R."/>
            <person name="Mondo S."/>
            <person name="LaButti K."/>
            <person name="Haridas S."/>
            <person name="Pangalinan J."/>
            <person name="Salamov A.A."/>
            <person name="Simmons B.A."/>
            <person name="Magnuson J.K."/>
            <person name="Chen J."/>
            <person name="Drula E."/>
            <person name="Henrissat B."/>
            <person name="Wiebenga A."/>
            <person name="Lubbers R.J."/>
            <person name="Gomes A.C."/>
            <person name="Macurrencykelacurrency M.R."/>
            <person name="Stajich J."/>
            <person name="Grigoriev I.V."/>
            <person name="Mortensen U.H."/>
            <person name="De vries R.P."/>
            <person name="Baker S.E."/>
            <person name="Andersen M.R."/>
        </authorList>
    </citation>
    <scope>NUCLEOTIDE SEQUENCE [LARGE SCALE GENOMIC DNA]</scope>
    <source>
        <strain evidence="1 2">CBS 756.74</strain>
    </source>
</reference>
<evidence type="ECO:0000313" key="2">
    <source>
        <dbReference type="Proteomes" id="UP001610444"/>
    </source>
</evidence>
<evidence type="ECO:0008006" key="3">
    <source>
        <dbReference type="Google" id="ProtNLM"/>
    </source>
</evidence>
<name>A0ABR4JQK6_9EURO</name>
<gene>
    <name evidence="1" type="ORF">BJX68DRAFT_270763</name>
</gene>
<evidence type="ECO:0000313" key="1">
    <source>
        <dbReference type="EMBL" id="KAL2842318.1"/>
    </source>
</evidence>
<protein>
    <recommendedName>
        <fullName evidence="3">F-box domain-containing protein</fullName>
    </recommendedName>
</protein>